<accession>A0A9W9AWQ9</accession>
<evidence type="ECO:0000259" key="4">
    <source>
        <dbReference type="Pfam" id="PF20147"/>
    </source>
</evidence>
<keyword evidence="3" id="KW-0964">Secreted</keyword>
<evidence type="ECO:0000256" key="2">
    <source>
        <dbReference type="ARBA" id="ARBA00004613"/>
    </source>
</evidence>
<feature type="domain" description="Crinkler effector protein N-terminal" evidence="4">
    <location>
        <begin position="17"/>
        <end position="111"/>
    </location>
</feature>
<name>A0A9W9AWQ9_9AGAR</name>
<evidence type="ECO:0000313" key="6">
    <source>
        <dbReference type="Proteomes" id="UP001150266"/>
    </source>
</evidence>
<evidence type="ECO:0000313" key="5">
    <source>
        <dbReference type="EMBL" id="KAJ4490985.1"/>
    </source>
</evidence>
<dbReference type="GO" id="GO:0005576">
    <property type="term" value="C:extracellular region"/>
    <property type="evidence" value="ECO:0007669"/>
    <property type="project" value="UniProtKB-SubCell"/>
</dbReference>
<comment type="caution">
    <text evidence="5">The sequence shown here is derived from an EMBL/GenBank/DDBJ whole genome shotgun (WGS) entry which is preliminary data.</text>
</comment>
<comment type="subcellular location">
    <subcellularLocation>
        <location evidence="1">Host cell</location>
    </subcellularLocation>
    <subcellularLocation>
        <location evidence="2">Secreted</location>
    </subcellularLocation>
</comment>
<sequence length="120" mass="13618">MSSTGQHLVVYMPYDPTADAYRVYVPENAFVQDLKDAIAGNRWFKYHVGDNDLLLFKCNMETGTPDQYFQRAPAWLRENAKAARMRPASFLSEYFPDGPAPQKDRKIDVIAVTGTSTSYT</sequence>
<reference evidence="5" key="1">
    <citation type="submission" date="2022-08" db="EMBL/GenBank/DDBJ databases">
        <title>A Global Phylogenomic Analysis of the Shiitake Genus Lentinula.</title>
        <authorList>
            <consortium name="DOE Joint Genome Institute"/>
            <person name="Sierra-Patev S."/>
            <person name="Min B."/>
            <person name="Naranjo-Ortiz M."/>
            <person name="Looney B."/>
            <person name="Konkel Z."/>
            <person name="Slot J.C."/>
            <person name="Sakamoto Y."/>
            <person name="Steenwyk J.L."/>
            <person name="Rokas A."/>
            <person name="Carro J."/>
            <person name="Camarero S."/>
            <person name="Ferreira P."/>
            <person name="Molpeceres G."/>
            <person name="Ruiz-Duenas F.J."/>
            <person name="Serrano A."/>
            <person name="Henrissat B."/>
            <person name="Drula E."/>
            <person name="Hughes K.W."/>
            <person name="Mata J.L."/>
            <person name="Ishikawa N.K."/>
            <person name="Vargas-Isla R."/>
            <person name="Ushijima S."/>
            <person name="Smith C.A."/>
            <person name="Ahrendt S."/>
            <person name="Andreopoulos W."/>
            <person name="He G."/>
            <person name="Labutti K."/>
            <person name="Lipzen A."/>
            <person name="Ng V."/>
            <person name="Riley R."/>
            <person name="Sandor L."/>
            <person name="Barry K."/>
            <person name="Martinez A.T."/>
            <person name="Xiao Y."/>
            <person name="Gibbons J.G."/>
            <person name="Terashima K."/>
            <person name="Grigoriev I.V."/>
            <person name="Hibbett D.S."/>
        </authorList>
    </citation>
    <scope>NUCLEOTIDE SEQUENCE</scope>
    <source>
        <strain evidence="5">JLM2183</strain>
    </source>
</reference>
<evidence type="ECO:0000256" key="3">
    <source>
        <dbReference type="ARBA" id="ARBA00022525"/>
    </source>
</evidence>
<proteinExistence type="predicted"/>
<evidence type="ECO:0000256" key="1">
    <source>
        <dbReference type="ARBA" id="ARBA00004340"/>
    </source>
</evidence>
<dbReference type="EMBL" id="JAOTPV010000001">
    <property type="protein sequence ID" value="KAJ4490985.1"/>
    <property type="molecule type" value="Genomic_DNA"/>
</dbReference>
<dbReference type="InterPro" id="IPR045379">
    <property type="entry name" value="Crinkler_N"/>
</dbReference>
<protein>
    <recommendedName>
        <fullName evidence="4">Crinkler effector protein N-terminal domain-containing protein</fullName>
    </recommendedName>
</protein>
<dbReference type="OrthoDB" id="3250989at2759"/>
<gene>
    <name evidence="5" type="ORF">J3R30DRAFT_164945</name>
</gene>
<dbReference type="GO" id="GO:0043657">
    <property type="term" value="C:host cell"/>
    <property type="evidence" value="ECO:0007669"/>
    <property type="project" value="UniProtKB-SubCell"/>
</dbReference>
<dbReference type="AlphaFoldDB" id="A0A9W9AWQ9"/>
<organism evidence="5 6">
    <name type="scientific">Lentinula aciculospora</name>
    <dbReference type="NCBI Taxonomy" id="153920"/>
    <lineage>
        <taxon>Eukaryota</taxon>
        <taxon>Fungi</taxon>
        <taxon>Dikarya</taxon>
        <taxon>Basidiomycota</taxon>
        <taxon>Agaricomycotina</taxon>
        <taxon>Agaricomycetes</taxon>
        <taxon>Agaricomycetidae</taxon>
        <taxon>Agaricales</taxon>
        <taxon>Marasmiineae</taxon>
        <taxon>Omphalotaceae</taxon>
        <taxon>Lentinula</taxon>
    </lineage>
</organism>
<dbReference type="Pfam" id="PF20147">
    <property type="entry name" value="Crinkler"/>
    <property type="match status" value="1"/>
</dbReference>
<keyword evidence="6" id="KW-1185">Reference proteome</keyword>
<dbReference type="Proteomes" id="UP001150266">
    <property type="component" value="Unassembled WGS sequence"/>
</dbReference>